<evidence type="ECO:0000313" key="3">
    <source>
        <dbReference type="EMBL" id="NGG28199.1"/>
    </source>
</evidence>
<dbReference type="Gene3D" id="3.40.50.1820">
    <property type="entry name" value="alpha/beta hydrolase"/>
    <property type="match status" value="1"/>
</dbReference>
<accession>A0A6G4NC74</accession>
<evidence type="ECO:0000259" key="2">
    <source>
        <dbReference type="Pfam" id="PF00561"/>
    </source>
</evidence>
<organism evidence="3">
    <name type="scientific">Streptococcus salivarius</name>
    <dbReference type="NCBI Taxonomy" id="1304"/>
    <lineage>
        <taxon>Bacteria</taxon>
        <taxon>Bacillati</taxon>
        <taxon>Bacillota</taxon>
        <taxon>Bacilli</taxon>
        <taxon>Lactobacillales</taxon>
        <taxon>Streptococcaceae</taxon>
        <taxon>Streptococcus</taxon>
    </lineage>
</organism>
<dbReference type="InterPro" id="IPR050266">
    <property type="entry name" value="AB_hydrolase_sf"/>
</dbReference>
<dbReference type="GO" id="GO:0016787">
    <property type="term" value="F:hydrolase activity"/>
    <property type="evidence" value="ECO:0007669"/>
    <property type="project" value="UniProtKB-KW"/>
</dbReference>
<keyword evidence="1 3" id="KW-0378">Hydrolase</keyword>
<reference evidence="3" key="1">
    <citation type="submission" date="2020-02" db="EMBL/GenBank/DDBJ databases">
        <title>Antibiotic resistance/susceptibility profiles of lactic acid-producing cocci isolated from the human vagina, and analysis of the genetic basis of atypical resistances.</title>
        <authorList>
            <person name="Sirichoat A."/>
            <person name="Florez A.B."/>
            <person name="Vazquez L."/>
            <person name="Buppasiri P."/>
            <person name="Panya M."/>
            <person name="Lulitanond V."/>
            <person name="Mayo B."/>
        </authorList>
    </citation>
    <scope>NUCLEOTIDE SEQUENCE</scope>
    <source>
        <strain evidence="3">VA08-2AN</strain>
    </source>
</reference>
<dbReference type="GO" id="GO:0016020">
    <property type="term" value="C:membrane"/>
    <property type="evidence" value="ECO:0007669"/>
    <property type="project" value="TreeGrafter"/>
</dbReference>
<sequence length="266" mass="30156">MFSIHRNHLSDQGVDYVTFGRGDKVLVIITGLSLQGLSDMSDLAIYSLFYRYAKEYKVYIFDRKDHIEEGISIENIADDLYHSLKELYIANASIIGMSQGGMIAQLFAIKYPQKVTSLVLALTFSRNNDISRKTIGGWIEMAENGEMAKLNKDSMCKTFSSPMLKKLYVINKLFLKTVSVEKQERFVRLAKSILEFDCHKSLDKITCPTLVLGAKKDLVLGVDGARELANSIPNASYYEFSKQGHAAFIESKQFNKMILEFLRENT</sequence>
<dbReference type="PRINTS" id="PR00111">
    <property type="entry name" value="ABHYDROLASE"/>
</dbReference>
<dbReference type="PANTHER" id="PTHR43798">
    <property type="entry name" value="MONOACYLGLYCEROL LIPASE"/>
    <property type="match status" value="1"/>
</dbReference>
<dbReference type="InterPro" id="IPR000073">
    <property type="entry name" value="AB_hydrolase_1"/>
</dbReference>
<evidence type="ECO:0000256" key="1">
    <source>
        <dbReference type="ARBA" id="ARBA00022801"/>
    </source>
</evidence>
<dbReference type="RefSeq" id="WP_164332268.1">
    <property type="nucleotide sequence ID" value="NZ_JAAJBE010000011.1"/>
</dbReference>
<dbReference type="InterPro" id="IPR029058">
    <property type="entry name" value="AB_hydrolase_fold"/>
</dbReference>
<dbReference type="AlphaFoldDB" id="A0A6G4NC74"/>
<gene>
    <name evidence="3" type="ORF">G5S97_06565</name>
</gene>
<comment type="caution">
    <text evidence="3">The sequence shown here is derived from an EMBL/GenBank/DDBJ whole genome shotgun (WGS) entry which is preliminary data.</text>
</comment>
<dbReference type="EMBL" id="JAAJBE010000011">
    <property type="protein sequence ID" value="NGG28199.1"/>
    <property type="molecule type" value="Genomic_DNA"/>
</dbReference>
<name>A0A6G4NC74_STRSL</name>
<feature type="domain" description="AB hydrolase-1" evidence="2">
    <location>
        <begin position="35"/>
        <end position="250"/>
    </location>
</feature>
<proteinExistence type="predicted"/>
<dbReference type="Pfam" id="PF00561">
    <property type="entry name" value="Abhydrolase_1"/>
    <property type="match status" value="1"/>
</dbReference>
<dbReference type="PANTHER" id="PTHR43798:SF31">
    <property type="entry name" value="AB HYDROLASE SUPERFAMILY PROTEIN YCLE"/>
    <property type="match status" value="1"/>
</dbReference>
<protein>
    <submittedName>
        <fullName evidence="3">Alpha/beta hydrolase</fullName>
    </submittedName>
</protein>
<dbReference type="SUPFAM" id="SSF53474">
    <property type="entry name" value="alpha/beta-Hydrolases"/>
    <property type="match status" value="1"/>
</dbReference>